<dbReference type="AlphaFoldDB" id="A0A381WR64"/>
<feature type="non-terminal residue" evidence="2">
    <location>
        <position position="1"/>
    </location>
</feature>
<name>A0A381WR64_9ZZZZ</name>
<keyword evidence="1" id="KW-0812">Transmembrane</keyword>
<gene>
    <name evidence="2" type="ORF">METZ01_LOCUS107726</name>
</gene>
<protein>
    <submittedName>
        <fullName evidence="2">Uncharacterized protein</fullName>
    </submittedName>
</protein>
<keyword evidence="1" id="KW-1133">Transmembrane helix</keyword>
<proteinExistence type="predicted"/>
<accession>A0A381WR64</accession>
<sequence length="99" mass="11827">VEENKDEEEKRWFVSEDTIANFIKNKKINIKPTNWCMTIYTLLFICTLIIILGIGLAGIILLFIPLFILFAPIMWTENKVRERNKQKELNYEDFTEREN</sequence>
<evidence type="ECO:0000313" key="2">
    <source>
        <dbReference type="EMBL" id="SVA54872.1"/>
    </source>
</evidence>
<keyword evidence="1" id="KW-0472">Membrane</keyword>
<reference evidence="2" key="1">
    <citation type="submission" date="2018-05" db="EMBL/GenBank/DDBJ databases">
        <authorList>
            <person name="Lanie J.A."/>
            <person name="Ng W.-L."/>
            <person name="Kazmierczak K.M."/>
            <person name="Andrzejewski T.M."/>
            <person name="Davidsen T.M."/>
            <person name="Wayne K.J."/>
            <person name="Tettelin H."/>
            <person name="Glass J.I."/>
            <person name="Rusch D."/>
            <person name="Podicherti R."/>
            <person name="Tsui H.-C.T."/>
            <person name="Winkler M.E."/>
        </authorList>
    </citation>
    <scope>NUCLEOTIDE SEQUENCE</scope>
</reference>
<organism evidence="2">
    <name type="scientific">marine metagenome</name>
    <dbReference type="NCBI Taxonomy" id="408172"/>
    <lineage>
        <taxon>unclassified sequences</taxon>
        <taxon>metagenomes</taxon>
        <taxon>ecological metagenomes</taxon>
    </lineage>
</organism>
<feature type="transmembrane region" description="Helical" evidence="1">
    <location>
        <begin position="42"/>
        <end position="75"/>
    </location>
</feature>
<evidence type="ECO:0000256" key="1">
    <source>
        <dbReference type="SAM" id="Phobius"/>
    </source>
</evidence>
<dbReference type="EMBL" id="UINC01012583">
    <property type="protein sequence ID" value="SVA54872.1"/>
    <property type="molecule type" value="Genomic_DNA"/>
</dbReference>